<reference evidence="7" key="1">
    <citation type="submission" date="2022-04" db="EMBL/GenBank/DDBJ databases">
        <title>Carnegiea gigantea Genome sequencing and assembly v2.</title>
        <authorList>
            <person name="Copetti D."/>
            <person name="Sanderson M.J."/>
            <person name="Burquez A."/>
            <person name="Wojciechowski M.F."/>
        </authorList>
    </citation>
    <scope>NUCLEOTIDE SEQUENCE</scope>
    <source>
        <strain evidence="7">SGP5-SGP5p</strain>
        <tissue evidence="7">Aerial part</tissue>
    </source>
</reference>
<dbReference type="GO" id="GO:0045182">
    <property type="term" value="F:translation regulator activity"/>
    <property type="evidence" value="ECO:0007669"/>
    <property type="project" value="InterPro"/>
</dbReference>
<dbReference type="Proteomes" id="UP001153076">
    <property type="component" value="Unassembled WGS sequence"/>
</dbReference>
<keyword evidence="4" id="KW-0687">Ribonucleoprotein</keyword>
<dbReference type="CDD" id="cd00200">
    <property type="entry name" value="WD40"/>
    <property type="match status" value="1"/>
</dbReference>
<name>A0A9Q1KGK5_9CARY</name>
<feature type="repeat" description="WD" evidence="5">
    <location>
        <begin position="11"/>
        <end position="46"/>
    </location>
</feature>
<dbReference type="InterPro" id="IPR001680">
    <property type="entry name" value="WD40_rpt"/>
</dbReference>
<dbReference type="Gene3D" id="2.130.10.10">
    <property type="entry name" value="YVTN repeat-like/Quinoprotein amine dehydrogenase"/>
    <property type="match status" value="1"/>
</dbReference>
<evidence type="ECO:0008006" key="9">
    <source>
        <dbReference type="Google" id="ProtNLM"/>
    </source>
</evidence>
<dbReference type="InterPro" id="IPR015943">
    <property type="entry name" value="WD40/YVTN_repeat-like_dom_sf"/>
</dbReference>
<evidence type="ECO:0000313" key="7">
    <source>
        <dbReference type="EMBL" id="KAJ8442458.1"/>
    </source>
</evidence>
<comment type="caution">
    <text evidence="7">The sequence shown here is derived from an EMBL/GenBank/DDBJ whole genome shotgun (WGS) entry which is preliminary data.</text>
</comment>
<dbReference type="InterPro" id="IPR020472">
    <property type="entry name" value="WD40_PAC1"/>
</dbReference>
<dbReference type="GO" id="GO:0043022">
    <property type="term" value="F:ribosome binding"/>
    <property type="evidence" value="ECO:0007669"/>
    <property type="project" value="InterPro"/>
</dbReference>
<dbReference type="FunFam" id="2.130.10.10:FF:000615">
    <property type="entry name" value="Receptor for activated C kinase 1"/>
    <property type="match status" value="1"/>
</dbReference>
<evidence type="ECO:0000256" key="1">
    <source>
        <dbReference type="ARBA" id="ARBA00007253"/>
    </source>
</evidence>
<organism evidence="7 8">
    <name type="scientific">Carnegiea gigantea</name>
    <dbReference type="NCBI Taxonomy" id="171969"/>
    <lineage>
        <taxon>Eukaryota</taxon>
        <taxon>Viridiplantae</taxon>
        <taxon>Streptophyta</taxon>
        <taxon>Embryophyta</taxon>
        <taxon>Tracheophyta</taxon>
        <taxon>Spermatophyta</taxon>
        <taxon>Magnoliopsida</taxon>
        <taxon>eudicotyledons</taxon>
        <taxon>Gunneridae</taxon>
        <taxon>Pentapetalae</taxon>
        <taxon>Caryophyllales</taxon>
        <taxon>Cactineae</taxon>
        <taxon>Cactaceae</taxon>
        <taxon>Cactoideae</taxon>
        <taxon>Echinocereeae</taxon>
        <taxon>Carnegiea</taxon>
    </lineage>
</organism>
<keyword evidence="8" id="KW-1185">Reference proteome</keyword>
<dbReference type="PANTHER" id="PTHR19868">
    <property type="entry name" value="RECEPTOR FOR ACTIVATED PROTEIN KINASE C RACK1"/>
    <property type="match status" value="1"/>
</dbReference>
<keyword evidence="2 5" id="KW-0853">WD repeat</keyword>
<dbReference type="InterPro" id="IPR019775">
    <property type="entry name" value="WD40_repeat_CS"/>
</dbReference>
<proteinExistence type="inferred from homology"/>
<dbReference type="Pfam" id="PF00400">
    <property type="entry name" value="WD40"/>
    <property type="match status" value="7"/>
</dbReference>
<accession>A0A9Q1KGK5</accession>
<dbReference type="PROSITE" id="PS50082">
    <property type="entry name" value="WD_REPEATS_2"/>
    <property type="match status" value="6"/>
</dbReference>
<dbReference type="PROSITE" id="PS00678">
    <property type="entry name" value="WD_REPEATS_1"/>
    <property type="match status" value="3"/>
</dbReference>
<dbReference type="SMART" id="SM00320">
    <property type="entry name" value="WD40"/>
    <property type="match status" value="7"/>
</dbReference>
<feature type="repeat" description="WD" evidence="5">
    <location>
        <begin position="195"/>
        <end position="236"/>
    </location>
</feature>
<feature type="region of interest" description="Disordered" evidence="6">
    <location>
        <begin position="285"/>
        <end position="311"/>
    </location>
</feature>
<feature type="repeat" description="WD" evidence="5">
    <location>
        <begin position="67"/>
        <end position="108"/>
    </location>
</feature>
<evidence type="ECO:0000256" key="3">
    <source>
        <dbReference type="ARBA" id="ARBA00022737"/>
    </source>
</evidence>
<evidence type="ECO:0000256" key="5">
    <source>
        <dbReference type="PROSITE-ProRule" id="PRU00221"/>
    </source>
</evidence>
<dbReference type="InterPro" id="IPR045223">
    <property type="entry name" value="RACK1-like"/>
</dbReference>
<dbReference type="InterPro" id="IPR036322">
    <property type="entry name" value="WD40_repeat_dom_sf"/>
</dbReference>
<keyword evidence="3" id="KW-0677">Repeat</keyword>
<dbReference type="EMBL" id="JAKOGI010000140">
    <property type="protein sequence ID" value="KAJ8442458.1"/>
    <property type="molecule type" value="Genomic_DNA"/>
</dbReference>
<comment type="similarity">
    <text evidence="1">Belongs to the WD repeat G protein beta family. Ribosomal protein RACK1 subfamily.</text>
</comment>
<dbReference type="SUPFAM" id="SSF50978">
    <property type="entry name" value="WD40 repeat-like"/>
    <property type="match status" value="1"/>
</dbReference>
<feature type="compositionally biased region" description="Basic and acidic residues" evidence="6">
    <location>
        <begin position="295"/>
        <end position="306"/>
    </location>
</feature>
<evidence type="ECO:0000256" key="6">
    <source>
        <dbReference type="SAM" id="MobiDB-lite"/>
    </source>
</evidence>
<feature type="repeat" description="WD" evidence="5">
    <location>
        <begin position="109"/>
        <end position="141"/>
    </location>
</feature>
<feature type="repeat" description="WD" evidence="5">
    <location>
        <begin position="151"/>
        <end position="192"/>
    </location>
</feature>
<protein>
    <recommendedName>
        <fullName evidence="9">Guanine nucleotide-binding protein subunit beta-like protein</fullName>
    </recommendedName>
</protein>
<dbReference type="OrthoDB" id="7875889at2759"/>
<evidence type="ECO:0000256" key="2">
    <source>
        <dbReference type="ARBA" id="ARBA00022574"/>
    </source>
</evidence>
<sequence>MAEVLIPFRTLKGHTNAITAVETPVDDASRLISASRDKSLMAWSLQPDPARVSTWSGAKYGRAHRRYTGHSHFVSDVALSSDGQFALTSSWDRDLRLWDLANSATTKRFVGHTNDALSVAFSPDNRQIVSGSRDKSLRVWNTIGDCRYVVPEAHSDWVSSVRFSPVEPVLVTGSWDRTVRMWDVTQSGVIPLVVMAGHRGYVNAVAVSPDGSLCASGGRDGVAILWELGEGKALYEMTAGSIIHALCFCPAKYWLCAATEKSVMIWDLENKSLIQELLPGVHEAVASPSEPPHGVVEKEDGSKSEPTHYLPPPPIKKNPRLYCTSMSWSGDGSTLFTGYTDGFIRVWSTRLGWY</sequence>
<evidence type="ECO:0000256" key="4">
    <source>
        <dbReference type="ARBA" id="ARBA00023274"/>
    </source>
</evidence>
<dbReference type="PRINTS" id="PR00320">
    <property type="entry name" value="GPROTEINBRPT"/>
</dbReference>
<dbReference type="PROSITE" id="PS50294">
    <property type="entry name" value="WD_REPEATS_REGION"/>
    <property type="match status" value="6"/>
</dbReference>
<dbReference type="GO" id="GO:1990904">
    <property type="term" value="C:ribonucleoprotein complex"/>
    <property type="evidence" value="ECO:0007669"/>
    <property type="project" value="UniProtKB-KW"/>
</dbReference>
<evidence type="ECO:0000313" key="8">
    <source>
        <dbReference type="Proteomes" id="UP001153076"/>
    </source>
</evidence>
<dbReference type="AlphaFoldDB" id="A0A9Q1KGK5"/>
<gene>
    <name evidence="7" type="ORF">Cgig2_022341</name>
</gene>
<feature type="repeat" description="WD" evidence="5">
    <location>
        <begin position="324"/>
        <end position="350"/>
    </location>
</feature>